<proteinExistence type="inferred from homology"/>
<keyword evidence="5" id="KW-0460">Magnesium</keyword>
<gene>
    <name evidence="7" type="ORF">A2134_02025</name>
</gene>
<dbReference type="PANTHER" id="PTHR12001:SF85">
    <property type="entry name" value="SHORT CHAIN ISOPRENYL DIPHOSPHATE SYNTHASE"/>
    <property type="match status" value="1"/>
</dbReference>
<dbReference type="EMBL" id="MHCR01000024">
    <property type="protein sequence ID" value="OGY25100.1"/>
    <property type="molecule type" value="Genomic_DNA"/>
</dbReference>
<keyword evidence="3 6" id="KW-0808">Transferase</keyword>
<dbReference type="GO" id="GO:0008299">
    <property type="term" value="P:isoprenoid biosynthetic process"/>
    <property type="evidence" value="ECO:0007669"/>
    <property type="project" value="InterPro"/>
</dbReference>
<dbReference type="InterPro" id="IPR033749">
    <property type="entry name" value="Polyprenyl_synt_CS"/>
</dbReference>
<dbReference type="InterPro" id="IPR008949">
    <property type="entry name" value="Isoprenoid_synthase_dom_sf"/>
</dbReference>
<protein>
    <recommendedName>
        <fullName evidence="9">Polyprenyl synthetase</fullName>
    </recommendedName>
</protein>
<organism evidence="7 8">
    <name type="scientific">Candidatus Woykebacteria bacterium RBG_16_39_9b</name>
    <dbReference type="NCBI Taxonomy" id="1802595"/>
    <lineage>
        <taxon>Bacteria</taxon>
        <taxon>Candidatus Woykeibacteriota</taxon>
    </lineage>
</organism>
<evidence type="ECO:0000313" key="8">
    <source>
        <dbReference type="Proteomes" id="UP000178162"/>
    </source>
</evidence>
<comment type="similarity">
    <text evidence="2 6">Belongs to the FPP/GGPP synthase family.</text>
</comment>
<evidence type="ECO:0000256" key="1">
    <source>
        <dbReference type="ARBA" id="ARBA00001946"/>
    </source>
</evidence>
<evidence type="ECO:0000256" key="3">
    <source>
        <dbReference type="ARBA" id="ARBA00022679"/>
    </source>
</evidence>
<dbReference type="PROSITE" id="PS00444">
    <property type="entry name" value="POLYPRENYL_SYNTHASE_2"/>
    <property type="match status" value="1"/>
</dbReference>
<dbReference type="Pfam" id="PF00348">
    <property type="entry name" value="polyprenyl_synt"/>
    <property type="match status" value="1"/>
</dbReference>
<reference evidence="7 8" key="1">
    <citation type="journal article" date="2016" name="Nat. Commun.">
        <title>Thousands of microbial genomes shed light on interconnected biogeochemical processes in an aquifer system.</title>
        <authorList>
            <person name="Anantharaman K."/>
            <person name="Brown C.T."/>
            <person name="Hug L.A."/>
            <person name="Sharon I."/>
            <person name="Castelle C.J."/>
            <person name="Probst A.J."/>
            <person name="Thomas B.C."/>
            <person name="Singh A."/>
            <person name="Wilkins M.J."/>
            <person name="Karaoz U."/>
            <person name="Brodie E.L."/>
            <person name="Williams K.H."/>
            <person name="Hubbard S.S."/>
            <person name="Banfield J.F."/>
        </authorList>
    </citation>
    <scope>NUCLEOTIDE SEQUENCE [LARGE SCALE GENOMIC DNA]</scope>
</reference>
<dbReference type="AlphaFoldDB" id="A0A1G1WC75"/>
<dbReference type="GO" id="GO:0046872">
    <property type="term" value="F:metal ion binding"/>
    <property type="evidence" value="ECO:0007669"/>
    <property type="project" value="UniProtKB-KW"/>
</dbReference>
<dbReference type="CDD" id="cd00685">
    <property type="entry name" value="Trans_IPPS_HT"/>
    <property type="match status" value="1"/>
</dbReference>
<dbReference type="InterPro" id="IPR000092">
    <property type="entry name" value="Polyprenyl_synt"/>
</dbReference>
<evidence type="ECO:0008006" key="9">
    <source>
        <dbReference type="Google" id="ProtNLM"/>
    </source>
</evidence>
<dbReference type="SUPFAM" id="SSF48576">
    <property type="entry name" value="Terpenoid synthases"/>
    <property type="match status" value="1"/>
</dbReference>
<evidence type="ECO:0000256" key="6">
    <source>
        <dbReference type="RuleBase" id="RU004466"/>
    </source>
</evidence>
<name>A0A1G1WC75_9BACT</name>
<dbReference type="GO" id="GO:0004659">
    <property type="term" value="F:prenyltransferase activity"/>
    <property type="evidence" value="ECO:0007669"/>
    <property type="project" value="InterPro"/>
</dbReference>
<dbReference type="SFLD" id="SFLDS00005">
    <property type="entry name" value="Isoprenoid_Synthase_Type_I"/>
    <property type="match status" value="1"/>
</dbReference>
<evidence type="ECO:0000313" key="7">
    <source>
        <dbReference type="EMBL" id="OGY25100.1"/>
    </source>
</evidence>
<evidence type="ECO:0000256" key="4">
    <source>
        <dbReference type="ARBA" id="ARBA00022723"/>
    </source>
</evidence>
<dbReference type="Gene3D" id="1.10.600.10">
    <property type="entry name" value="Farnesyl Diphosphate Synthase"/>
    <property type="match status" value="1"/>
</dbReference>
<evidence type="ECO:0000256" key="2">
    <source>
        <dbReference type="ARBA" id="ARBA00006706"/>
    </source>
</evidence>
<evidence type="ECO:0000256" key="5">
    <source>
        <dbReference type="ARBA" id="ARBA00022842"/>
    </source>
</evidence>
<sequence length="375" mass="41810">MEGKFTYPQQYQESGKRIGDSTASDILNEFKVRLDSVLESFLSIKTIEAGEISSEAAGLVNEIGRFTRNGGKRVRPLFVYAGYLSSGGLAQEAILVASLSVEMLHTFALIHDDIIDNSDLRRGQPTTHKMFESTHQIKKFKGNPTEFGLSAAILAGDIAVSFANEILNESPFPNERIRRAKYYFNKMKQEVEIGEYLDVVNGYKQEVNEDEVLKVLEYKTAKYTVERPLHIGAALAGADPDIYKVFTAYGLPFGQAFQIQDDILGTFGETKKIGKPNDSDIKEGKKTILVVKAMERADLEQKAFLAKNLGNKFATDQEIGQVRDIIKRTGALSYAMSLSQHLLNQAKQVVYESKVHQDGKEYLLAAVDYLQARLS</sequence>
<keyword evidence="4" id="KW-0479">Metal-binding</keyword>
<accession>A0A1G1WC75</accession>
<dbReference type="PROSITE" id="PS00723">
    <property type="entry name" value="POLYPRENYL_SYNTHASE_1"/>
    <property type="match status" value="1"/>
</dbReference>
<comment type="cofactor">
    <cofactor evidence="1">
        <name>Mg(2+)</name>
        <dbReference type="ChEBI" id="CHEBI:18420"/>
    </cofactor>
</comment>
<comment type="caution">
    <text evidence="7">The sequence shown here is derived from an EMBL/GenBank/DDBJ whole genome shotgun (WGS) entry which is preliminary data.</text>
</comment>
<dbReference type="SFLD" id="SFLDG01017">
    <property type="entry name" value="Polyprenyl_Transferase_Like"/>
    <property type="match status" value="1"/>
</dbReference>
<dbReference type="PANTHER" id="PTHR12001">
    <property type="entry name" value="GERANYLGERANYL PYROPHOSPHATE SYNTHASE"/>
    <property type="match status" value="1"/>
</dbReference>
<dbReference type="STRING" id="1802595.A2134_02025"/>
<dbReference type="Proteomes" id="UP000178162">
    <property type="component" value="Unassembled WGS sequence"/>
</dbReference>